<keyword evidence="2" id="KW-1185">Reference proteome</keyword>
<evidence type="ECO:0000313" key="2">
    <source>
        <dbReference type="Proteomes" id="UP000290289"/>
    </source>
</evidence>
<proteinExistence type="predicted"/>
<protein>
    <submittedName>
        <fullName evidence="1">Uncharacterized protein</fullName>
    </submittedName>
</protein>
<accession>A0A498JRE1</accession>
<reference evidence="1 2" key="1">
    <citation type="submission" date="2018-10" db="EMBL/GenBank/DDBJ databases">
        <title>A high-quality apple genome assembly.</title>
        <authorList>
            <person name="Hu J."/>
        </authorList>
    </citation>
    <scope>NUCLEOTIDE SEQUENCE [LARGE SCALE GENOMIC DNA]</scope>
    <source>
        <strain evidence="2">cv. HFTH1</strain>
        <tissue evidence="1">Young leaf</tissue>
    </source>
</reference>
<dbReference type="EMBL" id="RDQH01000332">
    <property type="protein sequence ID" value="RXH96453.1"/>
    <property type="molecule type" value="Genomic_DNA"/>
</dbReference>
<sequence length="62" mass="7288">MHSVDRCLKEPVLWSLLYSSLEERTMELICPIFRTLVKTNSRVILYHLSRMMITLCCPISDT</sequence>
<gene>
    <name evidence="1" type="ORF">DVH24_008957</name>
</gene>
<dbReference type="Proteomes" id="UP000290289">
    <property type="component" value="Chromosome 6"/>
</dbReference>
<name>A0A498JRE1_MALDO</name>
<dbReference type="AlphaFoldDB" id="A0A498JRE1"/>
<comment type="caution">
    <text evidence="1">The sequence shown here is derived from an EMBL/GenBank/DDBJ whole genome shotgun (WGS) entry which is preliminary data.</text>
</comment>
<evidence type="ECO:0000313" key="1">
    <source>
        <dbReference type="EMBL" id="RXH96453.1"/>
    </source>
</evidence>
<organism evidence="1 2">
    <name type="scientific">Malus domestica</name>
    <name type="common">Apple</name>
    <name type="synonym">Pyrus malus</name>
    <dbReference type="NCBI Taxonomy" id="3750"/>
    <lineage>
        <taxon>Eukaryota</taxon>
        <taxon>Viridiplantae</taxon>
        <taxon>Streptophyta</taxon>
        <taxon>Embryophyta</taxon>
        <taxon>Tracheophyta</taxon>
        <taxon>Spermatophyta</taxon>
        <taxon>Magnoliopsida</taxon>
        <taxon>eudicotyledons</taxon>
        <taxon>Gunneridae</taxon>
        <taxon>Pentapetalae</taxon>
        <taxon>rosids</taxon>
        <taxon>fabids</taxon>
        <taxon>Rosales</taxon>
        <taxon>Rosaceae</taxon>
        <taxon>Amygdaloideae</taxon>
        <taxon>Maleae</taxon>
        <taxon>Malus</taxon>
    </lineage>
</organism>